<organism evidence="2 3">
    <name type="scientific">Discina gigas</name>
    <dbReference type="NCBI Taxonomy" id="1032678"/>
    <lineage>
        <taxon>Eukaryota</taxon>
        <taxon>Fungi</taxon>
        <taxon>Dikarya</taxon>
        <taxon>Ascomycota</taxon>
        <taxon>Pezizomycotina</taxon>
        <taxon>Pezizomycetes</taxon>
        <taxon>Pezizales</taxon>
        <taxon>Discinaceae</taxon>
        <taxon>Discina</taxon>
    </lineage>
</organism>
<sequence>MNPLPNTGYITQADDFKAVRSDNSTTPGEAETPHNAPAVDNLPRGEIKGQDRKKRMSFGGGNDGRGAPMFKNLETVRKKHIADGYDDQKPPDGFFGAAFKRFVGAKTGSAVAGGK</sequence>
<reference evidence="2 3" key="1">
    <citation type="submission" date="2024-02" db="EMBL/GenBank/DDBJ databases">
        <title>Discinaceae phylogenomics.</title>
        <authorList>
            <person name="Dirks A.C."/>
            <person name="James T.Y."/>
        </authorList>
    </citation>
    <scope>NUCLEOTIDE SEQUENCE [LARGE SCALE GENOMIC DNA]</scope>
    <source>
        <strain evidence="2 3">ACD0624</strain>
    </source>
</reference>
<proteinExistence type="predicted"/>
<gene>
    <name evidence="2" type="ORF">Q9L58_002439</name>
</gene>
<dbReference type="EMBL" id="JBBBZM010000021">
    <property type="protein sequence ID" value="KAL0638503.1"/>
    <property type="molecule type" value="Genomic_DNA"/>
</dbReference>
<dbReference type="Proteomes" id="UP001447188">
    <property type="component" value="Unassembled WGS sequence"/>
</dbReference>
<name>A0ABR3GRE0_9PEZI</name>
<keyword evidence="3" id="KW-1185">Reference proteome</keyword>
<comment type="caution">
    <text evidence="2">The sequence shown here is derived from an EMBL/GenBank/DDBJ whole genome shotgun (WGS) entry which is preliminary data.</text>
</comment>
<feature type="compositionally biased region" description="Polar residues" evidence="1">
    <location>
        <begin position="1"/>
        <end position="10"/>
    </location>
</feature>
<evidence type="ECO:0000313" key="3">
    <source>
        <dbReference type="Proteomes" id="UP001447188"/>
    </source>
</evidence>
<feature type="region of interest" description="Disordered" evidence="1">
    <location>
        <begin position="1"/>
        <end position="69"/>
    </location>
</feature>
<accession>A0ABR3GRE0</accession>
<evidence type="ECO:0000256" key="1">
    <source>
        <dbReference type="SAM" id="MobiDB-lite"/>
    </source>
</evidence>
<protein>
    <submittedName>
        <fullName evidence="2">Uncharacterized protein</fullName>
    </submittedName>
</protein>
<evidence type="ECO:0000313" key="2">
    <source>
        <dbReference type="EMBL" id="KAL0638503.1"/>
    </source>
</evidence>